<dbReference type="Pfam" id="PF02104">
    <property type="entry name" value="SURF1"/>
    <property type="match status" value="1"/>
</dbReference>
<dbReference type="GO" id="GO:0005886">
    <property type="term" value="C:plasma membrane"/>
    <property type="evidence" value="ECO:0007669"/>
    <property type="project" value="UniProtKB-SubCell"/>
</dbReference>
<evidence type="ECO:0000256" key="5">
    <source>
        <dbReference type="ARBA" id="ARBA00023136"/>
    </source>
</evidence>
<dbReference type="PROSITE" id="PS50895">
    <property type="entry name" value="SURF1"/>
    <property type="match status" value="1"/>
</dbReference>
<keyword evidence="6" id="KW-1003">Cell membrane</keyword>
<evidence type="ECO:0000313" key="7">
    <source>
        <dbReference type="EMBL" id="OYX30379.1"/>
    </source>
</evidence>
<evidence type="ECO:0000256" key="2">
    <source>
        <dbReference type="ARBA" id="ARBA00007165"/>
    </source>
</evidence>
<evidence type="ECO:0000256" key="4">
    <source>
        <dbReference type="ARBA" id="ARBA00022989"/>
    </source>
</evidence>
<keyword evidence="3 6" id="KW-0812">Transmembrane</keyword>
<evidence type="ECO:0000256" key="6">
    <source>
        <dbReference type="RuleBase" id="RU363076"/>
    </source>
</evidence>
<keyword evidence="5 6" id="KW-0472">Membrane</keyword>
<organism evidence="7 8">
    <name type="scientific">Brevundimonas subvibrioides</name>
    <dbReference type="NCBI Taxonomy" id="74313"/>
    <lineage>
        <taxon>Bacteria</taxon>
        <taxon>Pseudomonadati</taxon>
        <taxon>Pseudomonadota</taxon>
        <taxon>Alphaproteobacteria</taxon>
        <taxon>Caulobacterales</taxon>
        <taxon>Caulobacteraceae</taxon>
        <taxon>Brevundimonas</taxon>
    </lineage>
</organism>
<feature type="transmembrane region" description="Helical" evidence="6">
    <location>
        <begin position="12"/>
        <end position="31"/>
    </location>
</feature>
<comment type="caution">
    <text evidence="7">The sequence shown here is derived from an EMBL/GenBank/DDBJ whole genome shotgun (WGS) entry which is preliminary data.</text>
</comment>
<evidence type="ECO:0000256" key="1">
    <source>
        <dbReference type="ARBA" id="ARBA00004370"/>
    </source>
</evidence>
<comment type="similarity">
    <text evidence="2 6">Belongs to the SURF1 family.</text>
</comment>
<comment type="subcellular location">
    <subcellularLocation>
        <location evidence="6">Cell membrane</location>
        <topology evidence="6">Multi-pass membrane protein</topology>
    </subcellularLocation>
    <subcellularLocation>
        <location evidence="1">Membrane</location>
    </subcellularLocation>
</comment>
<dbReference type="InterPro" id="IPR045214">
    <property type="entry name" value="Surf1/Surf4"/>
</dbReference>
<sequence>MADPSSRPALPWLLIALVVPALAVLIGLGVWQSQRLAWKTDLIERAEAAAAQPPRPLDEVLTAPDPEFRKALVLCRGLPTAPFVELRSIQEGEPGLRLISACVPEGGDQTFLVDRGFIPETVTERPRVAPSTLPLSLTVELRRTPMQGGMTPAPEGRVFYGRDNAAMAEALGAASPSEFTLYALVSPNPETPALIASAPPAAFSNNHLGYAITWFGLALALLGVTIALIARRMRPRA</sequence>
<dbReference type="CDD" id="cd06662">
    <property type="entry name" value="SURF1"/>
    <property type="match status" value="1"/>
</dbReference>
<evidence type="ECO:0000256" key="3">
    <source>
        <dbReference type="ARBA" id="ARBA00022692"/>
    </source>
</evidence>
<reference evidence="7 8" key="1">
    <citation type="submission" date="2017-03" db="EMBL/GenBank/DDBJ databases">
        <title>Lifting the veil on microbial sulfur biogeochemistry in mining wastewaters.</title>
        <authorList>
            <person name="Kantor R.S."/>
            <person name="Colenbrander Nelson T."/>
            <person name="Marshall S."/>
            <person name="Bennett D."/>
            <person name="Apte S."/>
            <person name="Camacho D."/>
            <person name="Thomas B.C."/>
            <person name="Warren L.A."/>
            <person name="Banfield J.F."/>
        </authorList>
    </citation>
    <scope>NUCLEOTIDE SEQUENCE [LARGE SCALE GENOMIC DNA]</scope>
    <source>
        <strain evidence="7">32-69-9</strain>
    </source>
</reference>
<feature type="transmembrane region" description="Helical" evidence="6">
    <location>
        <begin position="208"/>
        <end position="230"/>
    </location>
</feature>
<dbReference type="InterPro" id="IPR002994">
    <property type="entry name" value="Surf1/Shy1"/>
</dbReference>
<dbReference type="Proteomes" id="UP000215595">
    <property type="component" value="Unassembled WGS sequence"/>
</dbReference>
<dbReference type="PANTHER" id="PTHR23427">
    <property type="entry name" value="SURFEIT LOCUS PROTEIN"/>
    <property type="match status" value="1"/>
</dbReference>
<evidence type="ECO:0000313" key="8">
    <source>
        <dbReference type="Proteomes" id="UP000215595"/>
    </source>
</evidence>
<dbReference type="EMBL" id="NCEB01000045">
    <property type="protein sequence ID" value="OYX30379.1"/>
    <property type="molecule type" value="Genomic_DNA"/>
</dbReference>
<accession>A0A258FE38</accession>
<keyword evidence="4 6" id="KW-1133">Transmembrane helix</keyword>
<proteinExistence type="inferred from homology"/>
<protein>
    <recommendedName>
        <fullName evidence="6">SURF1-like protein</fullName>
    </recommendedName>
</protein>
<dbReference type="AlphaFoldDB" id="A0A258FE38"/>
<gene>
    <name evidence="7" type="ORF">B7Z01_14495</name>
</gene>
<dbReference type="PANTHER" id="PTHR23427:SF2">
    <property type="entry name" value="SURFEIT LOCUS PROTEIN 1"/>
    <property type="match status" value="1"/>
</dbReference>
<name>A0A258FE38_9CAUL</name>